<evidence type="ECO:0000313" key="5">
    <source>
        <dbReference type="Proteomes" id="UP001209229"/>
    </source>
</evidence>
<feature type="signal peptide" evidence="1">
    <location>
        <begin position="1"/>
        <end position="30"/>
    </location>
</feature>
<dbReference type="Gene3D" id="2.60.120.260">
    <property type="entry name" value="Galactose-binding domain-like"/>
    <property type="match status" value="1"/>
</dbReference>
<keyword evidence="5" id="KW-1185">Reference proteome</keyword>
<feature type="domain" description="SGNH hydrolase-type esterase" evidence="2">
    <location>
        <begin position="210"/>
        <end position="389"/>
    </location>
</feature>
<dbReference type="Pfam" id="PF13472">
    <property type="entry name" value="Lipase_GDSL_2"/>
    <property type="match status" value="1"/>
</dbReference>
<dbReference type="PANTHER" id="PTHR43784:SF2">
    <property type="entry name" value="GDSL-LIKE LIPASE_ACYLHYDROLASE, PUTATIVE (AFU_ORTHOLOGUE AFUA_2G00820)-RELATED"/>
    <property type="match status" value="1"/>
</dbReference>
<organism evidence="4 5">
    <name type="scientific">Plebeiibacterium sediminum</name>
    <dbReference type="NCBI Taxonomy" id="2992112"/>
    <lineage>
        <taxon>Bacteria</taxon>
        <taxon>Pseudomonadati</taxon>
        <taxon>Bacteroidota</taxon>
        <taxon>Bacteroidia</taxon>
        <taxon>Marinilabiliales</taxon>
        <taxon>Marinilabiliaceae</taxon>
        <taxon>Plebeiibacterium</taxon>
    </lineage>
</organism>
<dbReference type="InterPro" id="IPR035986">
    <property type="entry name" value="PKD_dom_sf"/>
</dbReference>
<feature type="chain" id="PRO_5041932225" evidence="1">
    <location>
        <begin position="31"/>
        <end position="730"/>
    </location>
</feature>
<dbReference type="Gene3D" id="3.40.50.1110">
    <property type="entry name" value="SGNH hydrolase"/>
    <property type="match status" value="1"/>
</dbReference>
<dbReference type="InterPro" id="IPR036514">
    <property type="entry name" value="SGNH_hydro_sf"/>
</dbReference>
<evidence type="ECO:0000259" key="3">
    <source>
        <dbReference type="Pfam" id="PF18962"/>
    </source>
</evidence>
<dbReference type="SUPFAM" id="SSF52266">
    <property type="entry name" value="SGNH hydrolase"/>
    <property type="match status" value="1"/>
</dbReference>
<dbReference type="InterPro" id="IPR013830">
    <property type="entry name" value="SGNH_hydro"/>
</dbReference>
<dbReference type="InterPro" id="IPR008979">
    <property type="entry name" value="Galactose-bd-like_sf"/>
</dbReference>
<name>A0AAE3M459_9BACT</name>
<dbReference type="InterPro" id="IPR053140">
    <property type="entry name" value="GDSL_Rv0518-like"/>
</dbReference>
<sequence length="730" mass="79314">MYSKKNLNNLSVNTLTLLIFILISAPNTIAQSDIWVGTWSCAPYAAGSGNTPPSPYIKNNTLRQVVRVSIGGEKIRMKFSNKTCSTPVTMKSVKIAVSTGGSSIDASTIKELKFDGNSSVTMDPYGSIYSDPIDFSLTPSMRVAITIYYGEADSNTDITSHVASRTDSYILAGDQSSSESFSGAIVTAHWFHINTIEVLSPSTSGCVGIIGNSITDGYGLSGGLQNRWTDIFSEKLLNNDQTNDVGVLNLGIGATLVSGSSPTAGINRYKDDLLKQYGLRWIIIFYGTNDIAYGGTTSGIINAYQTIIDDAHSRNIKVYGATITPFKGSGHYSVVHENMRTTVNNWIRTSGQFDAVIDFDSAIKDPADHEKLITQYSNDWLHPNTAGYAFLGNSVDVNLFTNIENNYPLIADAGKDQTVIDYNATGSQTVVLDGSNSFDFGNDIAKYEWSIDGNIIATGKLPLVDLPSGINTITLTVTDIDNNTATDEVVISINEGSGIWLEAECGTVGSLWDIKSDNNASNDSYVTIKNGNNSTSNATSDNSGLLSYTFSVNTAGTYTLSTRVFCPSANDDSFWIKMDNGNFSMWNGISAPSWKWVNYPSTFYLAEGEHTLTIAYREDGAFLDKLWITNNPTTILDLGGTATNCGTTAVFKEKTVPVRIYPNPVTDHVHIEAESSNFQLNIYDNAGCKLTSEKIISNSTNLNISDYCSGIYFVEIIQDKKTIVHKILKK</sequence>
<dbReference type="AlphaFoldDB" id="A0AAE3M459"/>
<dbReference type="Pfam" id="PF18962">
    <property type="entry name" value="Por_Secre_tail"/>
    <property type="match status" value="1"/>
</dbReference>
<dbReference type="SUPFAM" id="SSF49299">
    <property type="entry name" value="PKD domain"/>
    <property type="match status" value="1"/>
</dbReference>
<comment type="caution">
    <text evidence="4">The sequence shown here is derived from an EMBL/GenBank/DDBJ whole genome shotgun (WGS) entry which is preliminary data.</text>
</comment>
<dbReference type="Gene3D" id="2.60.40.10">
    <property type="entry name" value="Immunoglobulins"/>
    <property type="match status" value="1"/>
</dbReference>
<proteinExistence type="predicted"/>
<dbReference type="GO" id="GO:0016788">
    <property type="term" value="F:hydrolase activity, acting on ester bonds"/>
    <property type="evidence" value="ECO:0007669"/>
    <property type="project" value="UniProtKB-ARBA"/>
</dbReference>
<dbReference type="RefSeq" id="WP_301190278.1">
    <property type="nucleotide sequence ID" value="NZ_JAPDPJ010000018.1"/>
</dbReference>
<dbReference type="InterPro" id="IPR026444">
    <property type="entry name" value="Secre_tail"/>
</dbReference>
<dbReference type="Proteomes" id="UP001209229">
    <property type="component" value="Unassembled WGS sequence"/>
</dbReference>
<evidence type="ECO:0000313" key="4">
    <source>
        <dbReference type="EMBL" id="MCW3786713.1"/>
    </source>
</evidence>
<dbReference type="NCBIfam" id="TIGR04183">
    <property type="entry name" value="Por_Secre_tail"/>
    <property type="match status" value="1"/>
</dbReference>
<reference evidence="4" key="1">
    <citation type="submission" date="2022-10" db="EMBL/GenBank/DDBJ databases">
        <authorList>
            <person name="Yu W.X."/>
        </authorList>
    </citation>
    <scope>NUCLEOTIDE SEQUENCE</scope>
    <source>
        <strain evidence="4">AAT</strain>
    </source>
</reference>
<accession>A0AAE3M459</accession>
<evidence type="ECO:0000256" key="1">
    <source>
        <dbReference type="SAM" id="SignalP"/>
    </source>
</evidence>
<protein>
    <submittedName>
        <fullName evidence="4">GDSL-type esterase/lipase family protein</fullName>
    </submittedName>
</protein>
<dbReference type="InterPro" id="IPR013783">
    <property type="entry name" value="Ig-like_fold"/>
</dbReference>
<dbReference type="SUPFAM" id="SSF49785">
    <property type="entry name" value="Galactose-binding domain-like"/>
    <property type="match status" value="1"/>
</dbReference>
<feature type="domain" description="Secretion system C-terminal sorting" evidence="3">
    <location>
        <begin position="660"/>
        <end position="727"/>
    </location>
</feature>
<keyword evidence="1" id="KW-0732">Signal</keyword>
<dbReference type="EMBL" id="JAPDPJ010000018">
    <property type="protein sequence ID" value="MCW3786713.1"/>
    <property type="molecule type" value="Genomic_DNA"/>
</dbReference>
<evidence type="ECO:0000259" key="2">
    <source>
        <dbReference type="Pfam" id="PF13472"/>
    </source>
</evidence>
<dbReference type="PANTHER" id="PTHR43784">
    <property type="entry name" value="GDSL-LIKE LIPASE/ACYLHYDROLASE, PUTATIVE (AFU_ORTHOLOGUE AFUA_2G00820)-RELATED"/>
    <property type="match status" value="1"/>
</dbReference>
<gene>
    <name evidence="4" type="ORF">OM075_09560</name>
</gene>